<dbReference type="RefSeq" id="WP_348863844.1">
    <property type="nucleotide sequence ID" value="NZ_JBEAAL010000018.1"/>
</dbReference>
<dbReference type="Pfam" id="PF00239">
    <property type="entry name" value="Resolvase"/>
    <property type="match status" value="1"/>
</dbReference>
<dbReference type="CDD" id="cd00338">
    <property type="entry name" value="Ser_Recombinase"/>
    <property type="match status" value="1"/>
</dbReference>
<accession>A0ABV0M677</accession>
<organism evidence="2 3">
    <name type="scientific">Neorhizobium phenanthreniclasticum</name>
    <dbReference type="NCBI Taxonomy" id="3157917"/>
    <lineage>
        <taxon>Bacteria</taxon>
        <taxon>Pseudomonadati</taxon>
        <taxon>Pseudomonadota</taxon>
        <taxon>Alphaproteobacteria</taxon>
        <taxon>Hyphomicrobiales</taxon>
        <taxon>Rhizobiaceae</taxon>
        <taxon>Rhizobium/Agrobacterium group</taxon>
        <taxon>Neorhizobium</taxon>
    </lineage>
</organism>
<feature type="domain" description="Resolvase/invertase-type recombinase catalytic" evidence="1">
    <location>
        <begin position="4"/>
        <end position="103"/>
    </location>
</feature>
<dbReference type="SUPFAM" id="SSF53041">
    <property type="entry name" value="Resolvase-like"/>
    <property type="match status" value="1"/>
</dbReference>
<dbReference type="PANTHER" id="PTHR30461">
    <property type="entry name" value="DNA-INVERTASE FROM LAMBDOID PROPHAGE"/>
    <property type="match status" value="1"/>
</dbReference>
<dbReference type="EMBL" id="JBEAAL010000018">
    <property type="protein sequence ID" value="MEQ1407384.1"/>
    <property type="molecule type" value="Genomic_DNA"/>
</dbReference>
<dbReference type="SMART" id="SM00857">
    <property type="entry name" value="Resolvase"/>
    <property type="match status" value="1"/>
</dbReference>
<dbReference type="Gene3D" id="3.40.50.1390">
    <property type="entry name" value="Resolvase, N-terminal catalytic domain"/>
    <property type="match status" value="1"/>
</dbReference>
<name>A0ABV0M677_9HYPH</name>
<protein>
    <submittedName>
        <fullName evidence="2">Recombinase family protein</fullName>
    </submittedName>
</protein>
<evidence type="ECO:0000259" key="1">
    <source>
        <dbReference type="PROSITE" id="PS51736"/>
    </source>
</evidence>
<dbReference type="PANTHER" id="PTHR30461:SF23">
    <property type="entry name" value="DNA RECOMBINASE-RELATED"/>
    <property type="match status" value="1"/>
</dbReference>
<proteinExistence type="predicted"/>
<dbReference type="InterPro" id="IPR006119">
    <property type="entry name" value="Resolv_N"/>
</dbReference>
<reference evidence="2 3" key="1">
    <citation type="submission" date="2024-05" db="EMBL/GenBank/DDBJ databases">
        <title>Neorhizobium sp. Rsf11, a plant growth promoting and heavy metal resistant PAH-degrader.</title>
        <authorList>
            <person name="Golubev S.N."/>
            <person name="Muratova A.Y."/>
            <person name="Markelova M.I."/>
        </authorList>
    </citation>
    <scope>NUCLEOTIDE SEQUENCE [LARGE SCALE GENOMIC DNA]</scope>
    <source>
        <strain evidence="2 3">Rsf11</strain>
    </source>
</reference>
<dbReference type="Proteomes" id="UP001496627">
    <property type="component" value="Unassembled WGS sequence"/>
</dbReference>
<dbReference type="InterPro" id="IPR050639">
    <property type="entry name" value="SSR_resolvase"/>
</dbReference>
<dbReference type="PROSITE" id="PS51736">
    <property type="entry name" value="RECOMBINASES_3"/>
    <property type="match status" value="1"/>
</dbReference>
<keyword evidence="3" id="KW-1185">Reference proteome</keyword>
<comment type="caution">
    <text evidence="2">The sequence shown here is derived from an EMBL/GenBank/DDBJ whole genome shotgun (WGS) entry which is preliminary data.</text>
</comment>
<dbReference type="InterPro" id="IPR036162">
    <property type="entry name" value="Resolvase-like_N_sf"/>
</dbReference>
<gene>
    <name evidence="2" type="ORF">ABK249_20875</name>
</gene>
<sequence>MTKRVLFYARSVTDRQNEVPIERQIELGKTFVADRGWKLVEIYSDSAIGGTSFTSRPGIQQLLAHVKRERIDVVLCVTVDRLFRDVEHSSKILKDLAYHDTTI</sequence>
<evidence type="ECO:0000313" key="3">
    <source>
        <dbReference type="Proteomes" id="UP001496627"/>
    </source>
</evidence>
<evidence type="ECO:0000313" key="2">
    <source>
        <dbReference type="EMBL" id="MEQ1407384.1"/>
    </source>
</evidence>